<evidence type="ECO:0008006" key="3">
    <source>
        <dbReference type="Google" id="ProtNLM"/>
    </source>
</evidence>
<organism evidence="1 2">
    <name type="scientific">Streptomyces maoxianensis</name>
    <dbReference type="NCBI Taxonomy" id="1459942"/>
    <lineage>
        <taxon>Bacteria</taxon>
        <taxon>Bacillati</taxon>
        <taxon>Actinomycetota</taxon>
        <taxon>Actinomycetes</taxon>
        <taxon>Kitasatosporales</taxon>
        <taxon>Streptomycetaceae</taxon>
        <taxon>Streptomyces</taxon>
    </lineage>
</organism>
<evidence type="ECO:0000313" key="1">
    <source>
        <dbReference type="EMBL" id="MFC4612368.1"/>
    </source>
</evidence>
<reference evidence="2" key="1">
    <citation type="journal article" date="2019" name="Int. J. Syst. Evol. Microbiol.">
        <title>The Global Catalogue of Microorganisms (GCM) 10K type strain sequencing project: providing services to taxonomists for standard genome sequencing and annotation.</title>
        <authorList>
            <consortium name="The Broad Institute Genomics Platform"/>
            <consortium name="The Broad Institute Genome Sequencing Center for Infectious Disease"/>
            <person name="Wu L."/>
            <person name="Ma J."/>
        </authorList>
    </citation>
    <scope>NUCLEOTIDE SEQUENCE [LARGE SCALE GENOMIC DNA]</scope>
    <source>
        <strain evidence="2">CGMCC 4.7139</strain>
    </source>
</reference>
<protein>
    <recommendedName>
        <fullName evidence="3">Nucleopolyhedrovirus P10 family protein</fullName>
    </recommendedName>
</protein>
<proteinExistence type="predicted"/>
<dbReference type="RefSeq" id="WP_381202438.1">
    <property type="nucleotide sequence ID" value="NZ_JBHSFE010000034.1"/>
</dbReference>
<evidence type="ECO:0000313" key="2">
    <source>
        <dbReference type="Proteomes" id="UP001595993"/>
    </source>
</evidence>
<name>A0ABV9GGU4_9ACTN</name>
<keyword evidence="2" id="KW-1185">Reference proteome</keyword>
<dbReference type="EMBL" id="JBHSFE010000034">
    <property type="protein sequence ID" value="MFC4612368.1"/>
    <property type="molecule type" value="Genomic_DNA"/>
</dbReference>
<accession>A0ABV9GGU4</accession>
<dbReference type="Proteomes" id="UP001595993">
    <property type="component" value="Unassembled WGS sequence"/>
</dbReference>
<sequence length="220" mass="22184">MTTADAVRRRLGLGRLLPLGGAADGAWLAEQAAAAVLRRAAAEVPGVTPGRLRLALADPDTAAAPAVPAPPSALPPGPLRIEADFAAAARDPLPDTASALRTVLFAAAAQLDLEVAEVDLRVTELLDAAPETLAPTPPTEVRAVAPTDPAGTAASRVPGVAHLTATLGTAVRLAPDHVRVEVATASGHRPLEVVRAVREAVTTALADGRPVAVLVSSVSV</sequence>
<gene>
    <name evidence="1" type="ORF">ACFO9E_32150</name>
</gene>
<comment type="caution">
    <text evidence="1">The sequence shown here is derived from an EMBL/GenBank/DDBJ whole genome shotgun (WGS) entry which is preliminary data.</text>
</comment>